<dbReference type="STRING" id="1077947.SAMN05216227_10852"/>
<proteinExistence type="predicted"/>
<evidence type="ECO:0000313" key="2">
    <source>
        <dbReference type="EMBL" id="SEO29377.1"/>
    </source>
</evidence>
<dbReference type="Pfam" id="PF13560">
    <property type="entry name" value="HTH_31"/>
    <property type="match status" value="1"/>
</dbReference>
<gene>
    <name evidence="2" type="ORF">SAMN05216227_10852</name>
</gene>
<dbReference type="AlphaFoldDB" id="A0A1H8NIE6"/>
<dbReference type="CDD" id="cd00093">
    <property type="entry name" value="HTH_XRE"/>
    <property type="match status" value="1"/>
</dbReference>
<dbReference type="SUPFAM" id="SSF47413">
    <property type="entry name" value="lambda repressor-like DNA-binding domains"/>
    <property type="match status" value="1"/>
</dbReference>
<dbReference type="SMART" id="SM00530">
    <property type="entry name" value="HTH_XRE"/>
    <property type="match status" value="1"/>
</dbReference>
<evidence type="ECO:0000259" key="1">
    <source>
        <dbReference type="PROSITE" id="PS50943"/>
    </source>
</evidence>
<sequence length="189" mass="21467">MEDSYSQTNFAARLRQLQGKQGWTVQEMADLAGIPKRSLENYMRKNTPQVPSVEVLVRMSFGFGVPVDWLLFGAEHVAVYQLRLVRLCARAAAEPFIASFVHAVEQLRDDSLVANVVIKNQRLLGLTSQEWAMEIAAEAGNRKPGGRLNRVPCLRQNFRAPRFLTVFAATVQQFTPEARQRPDRVLRWV</sequence>
<dbReference type="InterPro" id="IPR001387">
    <property type="entry name" value="Cro/C1-type_HTH"/>
</dbReference>
<dbReference type="EMBL" id="FOCO01000085">
    <property type="protein sequence ID" value="SEO29377.1"/>
    <property type="molecule type" value="Genomic_DNA"/>
</dbReference>
<dbReference type="Gene3D" id="1.10.260.40">
    <property type="entry name" value="lambda repressor-like DNA-binding domains"/>
    <property type="match status" value="1"/>
</dbReference>
<keyword evidence="3" id="KW-1185">Reference proteome</keyword>
<evidence type="ECO:0000313" key="3">
    <source>
        <dbReference type="Proteomes" id="UP000183002"/>
    </source>
</evidence>
<dbReference type="Proteomes" id="UP000183002">
    <property type="component" value="Unassembled WGS sequence"/>
</dbReference>
<dbReference type="PROSITE" id="PS50943">
    <property type="entry name" value="HTH_CROC1"/>
    <property type="match status" value="1"/>
</dbReference>
<dbReference type="RefSeq" id="WP_050520843.1">
    <property type="nucleotide sequence ID" value="NZ_FOCO01000085.1"/>
</dbReference>
<protein>
    <submittedName>
        <fullName evidence="2">Transcriptional regulator, contains XRE-family HTH domain</fullName>
    </submittedName>
</protein>
<organism evidence="2 3">
    <name type="scientific">Pseudorhodobacter antarcticus</name>
    <dbReference type="NCBI Taxonomy" id="1077947"/>
    <lineage>
        <taxon>Bacteria</taxon>
        <taxon>Pseudomonadati</taxon>
        <taxon>Pseudomonadota</taxon>
        <taxon>Alphaproteobacteria</taxon>
        <taxon>Rhodobacterales</taxon>
        <taxon>Paracoccaceae</taxon>
        <taxon>Pseudorhodobacter</taxon>
    </lineage>
</organism>
<dbReference type="InterPro" id="IPR010982">
    <property type="entry name" value="Lambda_DNA-bd_dom_sf"/>
</dbReference>
<accession>A0A1H8NIE6</accession>
<name>A0A1H8NIE6_9RHOB</name>
<dbReference type="GO" id="GO:0003677">
    <property type="term" value="F:DNA binding"/>
    <property type="evidence" value="ECO:0007669"/>
    <property type="project" value="InterPro"/>
</dbReference>
<dbReference type="OrthoDB" id="7876607at2"/>
<reference evidence="2 3" key="1">
    <citation type="submission" date="2016-10" db="EMBL/GenBank/DDBJ databases">
        <authorList>
            <person name="de Groot N.N."/>
        </authorList>
    </citation>
    <scope>NUCLEOTIDE SEQUENCE [LARGE SCALE GENOMIC DNA]</scope>
    <source>
        <strain evidence="2 3">CGMCC 1.10836</strain>
    </source>
</reference>
<feature type="domain" description="HTH cro/C1-type" evidence="1">
    <location>
        <begin position="14"/>
        <end position="70"/>
    </location>
</feature>